<proteinExistence type="predicted"/>
<keyword evidence="2" id="KW-1185">Reference proteome</keyword>
<dbReference type="AlphaFoldDB" id="A0A017TG17"/>
<dbReference type="Proteomes" id="UP000019678">
    <property type="component" value="Unassembled WGS sequence"/>
</dbReference>
<reference evidence="1 2" key="1">
    <citation type="submission" date="2013-05" db="EMBL/GenBank/DDBJ databases">
        <title>Genome assembly of Chondromyces apiculatus DSM 436.</title>
        <authorList>
            <person name="Sharma G."/>
            <person name="Khatri I."/>
            <person name="Kaur C."/>
            <person name="Mayilraj S."/>
            <person name="Subramanian S."/>
        </authorList>
    </citation>
    <scope>NUCLEOTIDE SEQUENCE [LARGE SCALE GENOMIC DNA]</scope>
    <source>
        <strain evidence="1 2">DSM 436</strain>
    </source>
</reference>
<accession>A0A017TG17</accession>
<sequence>MTEYLVVFQPLCINGAGKKAILKHGYPPFVDGSCRREPDLQSDFPSISALCRRGKFAPRLKEGDRVAYLTVKRAWDDSSSRHWRLVAWLEVHEAFEDHRKAAAWYKKNDLVLPRNCMAPDNPPLPLDHTINTVPKNERSPVSGKLRGNARVVTPDGPLRRTSKHSIQRTAAGDALKVWDQFYKDRADEHGNFLACKLLWKELHEPPRVTEEDFREVFEHVPGLQNPGAYEKGEVTKLVERIRSACVGRPARRTLRSSTGRE</sequence>
<comment type="caution">
    <text evidence="1">The sequence shown here is derived from an EMBL/GenBank/DDBJ whole genome shotgun (WGS) entry which is preliminary data.</text>
</comment>
<dbReference type="STRING" id="1192034.CAP_5934"/>
<dbReference type="EMBL" id="ASRX01000005">
    <property type="protein sequence ID" value="EYF08174.1"/>
    <property type="molecule type" value="Genomic_DNA"/>
</dbReference>
<protein>
    <submittedName>
        <fullName evidence="1">Uncharacterized protein</fullName>
    </submittedName>
</protein>
<dbReference type="RefSeq" id="WP_044236122.1">
    <property type="nucleotide sequence ID" value="NZ_ASRX01000005.1"/>
</dbReference>
<evidence type="ECO:0000313" key="2">
    <source>
        <dbReference type="Proteomes" id="UP000019678"/>
    </source>
</evidence>
<gene>
    <name evidence="1" type="ORF">CAP_5934</name>
</gene>
<organism evidence="1 2">
    <name type="scientific">Chondromyces apiculatus DSM 436</name>
    <dbReference type="NCBI Taxonomy" id="1192034"/>
    <lineage>
        <taxon>Bacteria</taxon>
        <taxon>Pseudomonadati</taxon>
        <taxon>Myxococcota</taxon>
        <taxon>Polyangia</taxon>
        <taxon>Polyangiales</taxon>
        <taxon>Polyangiaceae</taxon>
        <taxon>Chondromyces</taxon>
    </lineage>
</organism>
<dbReference type="OrthoDB" id="9806724at2"/>
<evidence type="ECO:0000313" key="1">
    <source>
        <dbReference type="EMBL" id="EYF08174.1"/>
    </source>
</evidence>
<name>A0A017TG17_9BACT</name>